<dbReference type="AlphaFoldDB" id="A0AAW2YAG1"/>
<name>A0AAW2YAG1_9LAMI</name>
<sequence length="103" mass="10850">MLQIPSPDPLLSRRKILLRTQVEAEVKRHPPAAAIDSSKGGVSGEGKTEEKKEDAPADLPEGPSDDPPAPAAMSESVPPPSTSSGPKSPKTSLVGRKFEKMLL</sequence>
<evidence type="ECO:0000256" key="1">
    <source>
        <dbReference type="SAM" id="MobiDB-lite"/>
    </source>
</evidence>
<reference evidence="2" key="2">
    <citation type="journal article" date="2024" name="Plant">
        <title>Genomic evolution and insights into agronomic trait innovations of Sesamum species.</title>
        <authorList>
            <person name="Miao H."/>
            <person name="Wang L."/>
            <person name="Qu L."/>
            <person name="Liu H."/>
            <person name="Sun Y."/>
            <person name="Le M."/>
            <person name="Wang Q."/>
            <person name="Wei S."/>
            <person name="Zheng Y."/>
            <person name="Lin W."/>
            <person name="Duan Y."/>
            <person name="Cao H."/>
            <person name="Xiong S."/>
            <person name="Wang X."/>
            <person name="Wei L."/>
            <person name="Li C."/>
            <person name="Ma Q."/>
            <person name="Ju M."/>
            <person name="Zhao R."/>
            <person name="Li G."/>
            <person name="Mu C."/>
            <person name="Tian Q."/>
            <person name="Mei H."/>
            <person name="Zhang T."/>
            <person name="Gao T."/>
            <person name="Zhang H."/>
        </authorList>
    </citation>
    <scope>NUCLEOTIDE SEQUENCE</scope>
    <source>
        <strain evidence="2">KEN1</strain>
    </source>
</reference>
<dbReference type="EMBL" id="JACGWN010000001">
    <property type="protein sequence ID" value="KAL0462868.1"/>
    <property type="molecule type" value="Genomic_DNA"/>
</dbReference>
<reference evidence="2" key="1">
    <citation type="submission" date="2020-06" db="EMBL/GenBank/DDBJ databases">
        <authorList>
            <person name="Li T."/>
            <person name="Hu X."/>
            <person name="Zhang T."/>
            <person name="Song X."/>
            <person name="Zhang H."/>
            <person name="Dai N."/>
            <person name="Sheng W."/>
            <person name="Hou X."/>
            <person name="Wei L."/>
        </authorList>
    </citation>
    <scope>NUCLEOTIDE SEQUENCE</scope>
    <source>
        <strain evidence="2">KEN1</strain>
        <tissue evidence="2">Leaf</tissue>
    </source>
</reference>
<feature type="compositionally biased region" description="Low complexity" evidence="1">
    <location>
        <begin position="71"/>
        <end position="92"/>
    </location>
</feature>
<accession>A0AAW2YAG1</accession>
<protein>
    <submittedName>
        <fullName evidence="2">Uncharacterized protein</fullName>
    </submittedName>
</protein>
<gene>
    <name evidence="2" type="ORF">Slati_0174400</name>
</gene>
<comment type="caution">
    <text evidence="2">The sequence shown here is derived from an EMBL/GenBank/DDBJ whole genome shotgun (WGS) entry which is preliminary data.</text>
</comment>
<evidence type="ECO:0000313" key="2">
    <source>
        <dbReference type="EMBL" id="KAL0462868.1"/>
    </source>
</evidence>
<feature type="region of interest" description="Disordered" evidence="1">
    <location>
        <begin position="22"/>
        <end position="103"/>
    </location>
</feature>
<feature type="compositionally biased region" description="Basic and acidic residues" evidence="1">
    <location>
        <begin position="46"/>
        <end position="55"/>
    </location>
</feature>
<proteinExistence type="predicted"/>
<organism evidence="2">
    <name type="scientific">Sesamum latifolium</name>
    <dbReference type="NCBI Taxonomy" id="2727402"/>
    <lineage>
        <taxon>Eukaryota</taxon>
        <taxon>Viridiplantae</taxon>
        <taxon>Streptophyta</taxon>
        <taxon>Embryophyta</taxon>
        <taxon>Tracheophyta</taxon>
        <taxon>Spermatophyta</taxon>
        <taxon>Magnoliopsida</taxon>
        <taxon>eudicotyledons</taxon>
        <taxon>Gunneridae</taxon>
        <taxon>Pentapetalae</taxon>
        <taxon>asterids</taxon>
        <taxon>lamiids</taxon>
        <taxon>Lamiales</taxon>
        <taxon>Pedaliaceae</taxon>
        <taxon>Sesamum</taxon>
    </lineage>
</organism>